<dbReference type="Proteomes" id="UP001174909">
    <property type="component" value="Unassembled WGS sequence"/>
</dbReference>
<feature type="region of interest" description="Disordered" evidence="1">
    <location>
        <begin position="169"/>
        <end position="202"/>
    </location>
</feature>
<gene>
    <name evidence="4" type="ORF">GBAR_LOCUS17974</name>
</gene>
<evidence type="ECO:0000313" key="4">
    <source>
        <dbReference type="EMBL" id="CAI8031701.1"/>
    </source>
</evidence>
<keyword evidence="2" id="KW-0472">Membrane</keyword>
<feature type="region of interest" description="Disordered" evidence="1">
    <location>
        <begin position="46"/>
        <end position="108"/>
    </location>
</feature>
<evidence type="ECO:0000256" key="1">
    <source>
        <dbReference type="SAM" id="MobiDB-lite"/>
    </source>
</evidence>
<proteinExistence type="predicted"/>
<keyword evidence="2" id="KW-1133">Transmembrane helix</keyword>
<protein>
    <submittedName>
        <fullName evidence="4">GRAM domain-containing protein 4</fullName>
    </submittedName>
</protein>
<dbReference type="GO" id="GO:0006915">
    <property type="term" value="P:apoptotic process"/>
    <property type="evidence" value="ECO:0007669"/>
    <property type="project" value="InterPro"/>
</dbReference>
<dbReference type="InterPro" id="IPR004182">
    <property type="entry name" value="GRAM"/>
</dbReference>
<evidence type="ECO:0000259" key="3">
    <source>
        <dbReference type="Pfam" id="PF02893"/>
    </source>
</evidence>
<feature type="compositionally biased region" description="Low complexity" evidence="1">
    <location>
        <begin position="644"/>
        <end position="666"/>
    </location>
</feature>
<evidence type="ECO:0000313" key="5">
    <source>
        <dbReference type="Proteomes" id="UP001174909"/>
    </source>
</evidence>
<keyword evidence="2" id="KW-0812">Transmembrane</keyword>
<reference evidence="4" key="1">
    <citation type="submission" date="2023-03" db="EMBL/GenBank/DDBJ databases">
        <authorList>
            <person name="Steffen K."/>
            <person name="Cardenas P."/>
        </authorList>
    </citation>
    <scope>NUCLEOTIDE SEQUENCE</scope>
</reference>
<evidence type="ECO:0000256" key="2">
    <source>
        <dbReference type="SAM" id="Phobius"/>
    </source>
</evidence>
<feature type="transmembrane region" description="Helical" evidence="2">
    <location>
        <begin position="395"/>
        <end position="413"/>
    </location>
</feature>
<feature type="region of interest" description="Disordered" evidence="1">
    <location>
        <begin position="638"/>
        <end position="666"/>
    </location>
</feature>
<name>A0AA35SN80_GEOBA</name>
<feature type="compositionally biased region" description="Low complexity" evidence="1">
    <location>
        <begin position="180"/>
        <end position="192"/>
    </location>
</feature>
<feature type="compositionally biased region" description="Basic residues" evidence="1">
    <location>
        <begin position="46"/>
        <end position="55"/>
    </location>
</feature>
<dbReference type="Pfam" id="PF02893">
    <property type="entry name" value="GRAM"/>
    <property type="match status" value="1"/>
</dbReference>
<accession>A0AA35SN80</accession>
<feature type="transmembrane region" description="Helical" evidence="2">
    <location>
        <begin position="298"/>
        <end position="323"/>
    </location>
</feature>
<dbReference type="InterPro" id="IPR037847">
    <property type="entry name" value="GRAMDC4"/>
</dbReference>
<dbReference type="GO" id="GO:0034164">
    <property type="term" value="P:negative regulation of toll-like receptor 9 signaling pathway"/>
    <property type="evidence" value="ECO:0007669"/>
    <property type="project" value="TreeGrafter"/>
</dbReference>
<organism evidence="4 5">
    <name type="scientific">Geodia barretti</name>
    <name type="common">Barrett's horny sponge</name>
    <dbReference type="NCBI Taxonomy" id="519541"/>
    <lineage>
        <taxon>Eukaryota</taxon>
        <taxon>Metazoa</taxon>
        <taxon>Porifera</taxon>
        <taxon>Demospongiae</taxon>
        <taxon>Heteroscleromorpha</taxon>
        <taxon>Tetractinellida</taxon>
        <taxon>Astrophorina</taxon>
        <taxon>Geodiidae</taxon>
        <taxon>Geodia</taxon>
    </lineage>
</organism>
<dbReference type="Gene3D" id="2.30.29.30">
    <property type="entry name" value="Pleckstrin-homology domain (PH domain)/Phosphotyrosine-binding domain (PTB)"/>
    <property type="match status" value="1"/>
</dbReference>
<comment type="caution">
    <text evidence="4">The sequence shown here is derived from an EMBL/GenBank/DDBJ whole genome shotgun (WGS) entry which is preliminary data.</text>
</comment>
<dbReference type="AlphaFoldDB" id="A0AA35SN80"/>
<keyword evidence="5" id="KW-1185">Reference proteome</keyword>
<dbReference type="PANTHER" id="PTHR37402">
    <property type="entry name" value="GRAM DOMAIN-CONTAINING PROTEIN 4"/>
    <property type="match status" value="1"/>
</dbReference>
<dbReference type="EMBL" id="CASHTH010002554">
    <property type="protein sequence ID" value="CAI8031701.1"/>
    <property type="molecule type" value="Genomic_DNA"/>
</dbReference>
<dbReference type="PANTHER" id="PTHR37402:SF1">
    <property type="entry name" value="GRAM DOMAIN-CONTAINING PROTEIN 4"/>
    <property type="match status" value="1"/>
</dbReference>
<dbReference type="InterPro" id="IPR011993">
    <property type="entry name" value="PH-like_dom_sf"/>
</dbReference>
<feature type="domain" description="GRAM" evidence="3">
    <location>
        <begin position="514"/>
        <end position="623"/>
    </location>
</feature>
<sequence>MFCNQAHACTVICTRMVTSLAPTCSNNFASRRTGDGPGMIRKRVAASLAGRRRRTNSGVPPPPESANRSLPDDNGEGGGGESESFSSDCEEEERGWTGSGDAAGGKKPWERVDQSVYEEQLEKLQEQLVQVMIENQALQAELEEQRKKPGSSQRRELDQLRQENTSLQQRLGQERLRHQTVSTTSSHSSVGSEDGPVEDGYENVTTDRERVLKLRRRKRPLSRRFSYASARESVYNFLYLFSEDARTPSNEPEEEATPLTAKRLKENCTRLGKSSKPWRETASHVKETLRWKSSAESLVVFLIYMYCVWNGWIIQLVLFISVIKLTLNYLYISGLAEQFGFSSGQIEEEADENMGLADKFQLVKQVAQTVQNMSGTTSDTLEKLRNLWLWRQPEATTKLYIALLLFLLVSLFLPNSYTLTFIGLFAGMKLFIVDNIYRKYPRVQEEFDNVDRMWRSLPTDTELLERQTLSREEMTSLLRQRSSLSVDGGSVRGGGESGGVSPLSDEDAGFCSRFDLPTSEVPFPDWQGGRRCTLIDRDRPLMGSRGGRLYLTYSFLCFERLSIRSRDSDRLVLPLSDITEIEKAKPFAVLPGNGMAIEATLKNSDKFMFGAILNRDQSLSSILEQGLMLGLPWGADPDDLSTQNHTPSLPSNTNNNNKQNSESAPT</sequence>